<protein>
    <submittedName>
        <fullName evidence="2">Uncharacterized protein</fullName>
    </submittedName>
</protein>
<evidence type="ECO:0000256" key="1">
    <source>
        <dbReference type="SAM" id="Coils"/>
    </source>
</evidence>
<dbReference type="AlphaFoldDB" id="A0A7S1U992"/>
<name>A0A7S1U992_9STRA</name>
<reference evidence="2" key="1">
    <citation type="submission" date="2021-01" db="EMBL/GenBank/DDBJ databases">
        <authorList>
            <person name="Corre E."/>
            <person name="Pelletier E."/>
            <person name="Niang G."/>
            <person name="Scheremetjew M."/>
            <person name="Finn R."/>
            <person name="Kale V."/>
            <person name="Holt S."/>
            <person name="Cochrane G."/>
            <person name="Meng A."/>
            <person name="Brown T."/>
            <person name="Cohen L."/>
        </authorList>
    </citation>
    <scope>NUCLEOTIDE SEQUENCE</scope>
    <source>
        <strain evidence="2">CCMP2877</strain>
    </source>
</reference>
<organism evidence="2">
    <name type="scientific">Phaeomonas parva</name>
    <dbReference type="NCBI Taxonomy" id="124430"/>
    <lineage>
        <taxon>Eukaryota</taxon>
        <taxon>Sar</taxon>
        <taxon>Stramenopiles</taxon>
        <taxon>Ochrophyta</taxon>
        <taxon>Pinguiophyceae</taxon>
        <taxon>Pinguiochrysidales</taxon>
        <taxon>Pinguiochrysidaceae</taxon>
        <taxon>Phaeomonas</taxon>
    </lineage>
</organism>
<evidence type="ECO:0000313" key="2">
    <source>
        <dbReference type="EMBL" id="CAD9261066.1"/>
    </source>
</evidence>
<gene>
    <name evidence="2" type="ORF">PPAR1163_LOCUS19446</name>
</gene>
<proteinExistence type="predicted"/>
<feature type="coiled-coil region" evidence="1">
    <location>
        <begin position="42"/>
        <end position="69"/>
    </location>
</feature>
<sequence length="137" mass="15577">MGARRVAQAASLGLVALGVALALFPSRRQQAFRYLWDGNAEQRATQRKLRSAAAAIQRLEDRLKAALGDWEAARGRGNLGASLRPMFAQIDSEARKVELYLDSIATLEDEDRAERRRLNDRLNEFFETMESIERQLW</sequence>
<accession>A0A7S1U992</accession>
<dbReference type="EMBL" id="HBGJ01030785">
    <property type="protein sequence ID" value="CAD9261066.1"/>
    <property type="molecule type" value="Transcribed_RNA"/>
</dbReference>
<keyword evidence="1" id="KW-0175">Coiled coil</keyword>